<gene>
    <name evidence="4" type="ORF">FO440_18895</name>
</gene>
<feature type="transmembrane region" description="Helical" evidence="3">
    <location>
        <begin position="148"/>
        <end position="171"/>
    </location>
</feature>
<feature type="transmembrane region" description="Helical" evidence="3">
    <location>
        <begin position="288"/>
        <end position="308"/>
    </location>
</feature>
<evidence type="ECO:0000313" key="4">
    <source>
        <dbReference type="EMBL" id="TSJ38584.1"/>
    </source>
</evidence>
<proteinExistence type="predicted"/>
<feature type="transmembrane region" description="Helical" evidence="3">
    <location>
        <begin position="81"/>
        <end position="102"/>
    </location>
</feature>
<name>A0A556MF72_9SPHI</name>
<comment type="subcellular location">
    <subcellularLocation>
        <location evidence="1">Cell inner membrane</location>
        <topology evidence="1">Multi-pass membrane protein</topology>
    </subcellularLocation>
</comment>
<dbReference type="GO" id="GO:0005886">
    <property type="term" value="C:plasma membrane"/>
    <property type="evidence" value="ECO:0007669"/>
    <property type="project" value="UniProtKB-SubCell"/>
</dbReference>
<evidence type="ECO:0000256" key="2">
    <source>
        <dbReference type="ARBA" id="ARBA00022475"/>
    </source>
</evidence>
<feature type="transmembrane region" description="Helical" evidence="3">
    <location>
        <begin position="328"/>
        <end position="347"/>
    </location>
</feature>
<dbReference type="InterPro" id="IPR050375">
    <property type="entry name" value="MFS_TsgA-like"/>
</dbReference>
<dbReference type="Proteomes" id="UP000318733">
    <property type="component" value="Unassembled WGS sequence"/>
</dbReference>
<feature type="transmembrane region" description="Helical" evidence="3">
    <location>
        <begin position="388"/>
        <end position="405"/>
    </location>
</feature>
<evidence type="ECO:0000256" key="1">
    <source>
        <dbReference type="ARBA" id="ARBA00004429"/>
    </source>
</evidence>
<dbReference type="PANTHER" id="PTHR43702:SF3">
    <property type="entry name" value="PROTEIN TSGA"/>
    <property type="match status" value="1"/>
</dbReference>
<feature type="transmembrane region" description="Helical" evidence="3">
    <location>
        <begin position="191"/>
        <end position="209"/>
    </location>
</feature>
<dbReference type="RefSeq" id="WP_144249866.1">
    <property type="nucleotide sequence ID" value="NZ_VLPK01000004.1"/>
</dbReference>
<keyword evidence="3" id="KW-0812">Transmembrane</keyword>
<comment type="caution">
    <text evidence="4">The sequence shown here is derived from an EMBL/GenBank/DDBJ whole genome shotgun (WGS) entry which is preliminary data.</text>
</comment>
<keyword evidence="3" id="KW-1133">Transmembrane helix</keyword>
<keyword evidence="2" id="KW-1003">Cell membrane</keyword>
<evidence type="ECO:0000256" key="3">
    <source>
        <dbReference type="SAM" id="Phobius"/>
    </source>
</evidence>
<reference evidence="4 5" key="1">
    <citation type="submission" date="2019-07" db="EMBL/GenBank/DDBJ databases">
        <authorList>
            <person name="Huq M.A."/>
        </authorList>
    </citation>
    <scope>NUCLEOTIDE SEQUENCE [LARGE SCALE GENOMIC DNA]</scope>
    <source>
        <strain evidence="4 5">MAH-19</strain>
    </source>
</reference>
<protein>
    <submittedName>
        <fullName evidence="4">Sugar MFS transporter</fullName>
    </submittedName>
</protein>
<dbReference type="AlphaFoldDB" id="A0A556MF72"/>
<feature type="transmembrane region" description="Helical" evidence="3">
    <location>
        <begin position="470"/>
        <end position="489"/>
    </location>
</feature>
<keyword evidence="5" id="KW-1185">Reference proteome</keyword>
<feature type="transmembrane region" description="Helical" evidence="3">
    <location>
        <begin position="412"/>
        <end position="430"/>
    </location>
</feature>
<dbReference type="PANTHER" id="PTHR43702">
    <property type="entry name" value="L-FUCOSE-PROTON SYMPORTER"/>
    <property type="match status" value="1"/>
</dbReference>
<feature type="transmembrane region" description="Helical" evidence="3">
    <location>
        <begin position="53"/>
        <end position="69"/>
    </location>
</feature>
<feature type="transmembrane region" description="Helical" evidence="3">
    <location>
        <begin position="495"/>
        <end position="514"/>
    </location>
</feature>
<dbReference type="EMBL" id="VLPK01000004">
    <property type="protein sequence ID" value="TSJ38584.1"/>
    <property type="molecule type" value="Genomic_DNA"/>
</dbReference>
<dbReference type="Gene3D" id="1.20.1250.20">
    <property type="entry name" value="MFS general substrate transporter like domains"/>
    <property type="match status" value="2"/>
</dbReference>
<dbReference type="InterPro" id="IPR036259">
    <property type="entry name" value="MFS_trans_sf"/>
</dbReference>
<sequence>MEQNNTKNYGSALYTLVTVFFFWGFLAASNGIFIPFCKTHFQLTQFESQLIDFTFYGGYFIGSLILYFASQITRVDILNKLGYKNGIVLGLVISAAGALVMIPAVATGSFAFILSSFFIIALGFSLQQTAANPFVVALGPPETGSNRLNFAGAINNIGGLLGPIVVSIVLFGTAKGAADASTVKLSSIDTLYYILAGLFLAVAIFFYISKLPVVTSDEKIEASKKPTLPLIIMFLAFCLILIADQLAGFTGIAKATFIYAALAIIILTLISSLFAAQKSQEGWGAMQYPQLILGMIAIFTYVGTEVTIQSNMGALLKLPLFGNFTESQMSPFISLYWGSLMIGRWTGAIGAFDLSKTTKNILTIIVPFAAFAVILLVNRSSGVDVSNLYIYAISIAVMIAAFYIGQQKPVRTLVSLGVLGMIFMLIGLFSTGMVAVFAFISGGLCCSIMWPSIFSLAITGLGKYTGQGSAFLIMMILGGSIIPPVQGLMADTMGIHQSYVVPVIGFAYIVFFAWKVRVELIKQGINIDHVQVEKSGGH</sequence>
<feature type="transmembrane region" description="Helical" evidence="3">
    <location>
        <begin position="436"/>
        <end position="458"/>
    </location>
</feature>
<evidence type="ECO:0000313" key="5">
    <source>
        <dbReference type="Proteomes" id="UP000318733"/>
    </source>
</evidence>
<organism evidence="4 5">
    <name type="scientific">Mucilaginibacter corticis</name>
    <dbReference type="NCBI Taxonomy" id="2597670"/>
    <lineage>
        <taxon>Bacteria</taxon>
        <taxon>Pseudomonadati</taxon>
        <taxon>Bacteroidota</taxon>
        <taxon>Sphingobacteriia</taxon>
        <taxon>Sphingobacteriales</taxon>
        <taxon>Sphingobacteriaceae</taxon>
        <taxon>Mucilaginibacter</taxon>
    </lineage>
</organism>
<feature type="transmembrane region" description="Helical" evidence="3">
    <location>
        <begin position="359"/>
        <end position="376"/>
    </location>
</feature>
<feature type="transmembrane region" description="Helical" evidence="3">
    <location>
        <begin position="12"/>
        <end position="33"/>
    </location>
</feature>
<feature type="transmembrane region" description="Helical" evidence="3">
    <location>
        <begin position="257"/>
        <end position="276"/>
    </location>
</feature>
<keyword evidence="3" id="KW-0472">Membrane</keyword>
<accession>A0A556MF72</accession>
<dbReference type="SUPFAM" id="SSF103473">
    <property type="entry name" value="MFS general substrate transporter"/>
    <property type="match status" value="1"/>
</dbReference>
<dbReference type="OrthoDB" id="9786665at2"/>
<feature type="transmembrane region" description="Helical" evidence="3">
    <location>
        <begin position="230"/>
        <end position="251"/>
    </location>
</feature>